<geneLocation type="plasmid" evidence="2 3">
    <name>pBRH01</name>
</geneLocation>
<dbReference type="EMBL" id="FR687360">
    <property type="protein sequence ID" value="CBW77198.1"/>
    <property type="molecule type" value="Genomic_DNA"/>
</dbReference>
<dbReference type="SUPFAM" id="SSF103481">
    <property type="entry name" value="Multidrug resistance efflux transporter EmrE"/>
    <property type="match status" value="1"/>
</dbReference>
<keyword evidence="1" id="KW-0472">Membrane</keyword>
<feature type="transmembrane region" description="Helical" evidence="1">
    <location>
        <begin position="67"/>
        <end position="87"/>
    </location>
</feature>
<dbReference type="AlphaFoldDB" id="E5AVS4"/>
<dbReference type="KEGG" id="brh:RBRH_03478"/>
<gene>
    <name evidence="2" type="ordered locus">RBRH_03478</name>
</gene>
<protein>
    <submittedName>
        <fullName evidence="2">Transporter, drug/metabolite exporter family</fullName>
    </submittedName>
</protein>
<reference evidence="2 3" key="1">
    <citation type="journal article" date="2011" name="J. Bacteriol.">
        <title>Complete genome sequence of Burkholderia rhizoxinica, an endosymbiont of Rhizopus microsporus.</title>
        <authorList>
            <person name="Lackner G."/>
            <person name="Moebius N."/>
            <person name="Partida-Martinez L."/>
            <person name="Hertweck C."/>
        </authorList>
    </citation>
    <scope>NUCLEOTIDE SEQUENCE [LARGE SCALE GENOMIC DNA]</scope>
    <source>
        <strain evidence="3">DSM 19002 / CIP 109453 / HKI 454</strain>
        <plasmid evidence="2 3">pBRH01</plasmid>
    </source>
</reference>
<dbReference type="HOGENOM" id="CLU_1648969_0_0_4"/>
<dbReference type="Proteomes" id="UP000007437">
    <property type="component" value="Plasmid pBRH01"/>
</dbReference>
<accession>E5AVS4</accession>
<feature type="transmembrane region" description="Helical" evidence="1">
    <location>
        <begin position="35"/>
        <end position="55"/>
    </location>
</feature>
<keyword evidence="2" id="KW-0614">Plasmid</keyword>
<evidence type="ECO:0000256" key="1">
    <source>
        <dbReference type="SAM" id="Phobius"/>
    </source>
</evidence>
<organism evidence="2 3">
    <name type="scientific">Mycetohabitans rhizoxinica (strain DSM 19002 / CIP 109453 / HKI 454)</name>
    <name type="common">Paraburkholderia rhizoxinica</name>
    <dbReference type="NCBI Taxonomy" id="882378"/>
    <lineage>
        <taxon>Bacteria</taxon>
        <taxon>Pseudomonadati</taxon>
        <taxon>Pseudomonadota</taxon>
        <taxon>Betaproteobacteria</taxon>
        <taxon>Burkholderiales</taxon>
        <taxon>Burkholderiaceae</taxon>
        <taxon>Mycetohabitans</taxon>
    </lineage>
</organism>
<name>E5AVS4_MYCRK</name>
<evidence type="ECO:0000313" key="2">
    <source>
        <dbReference type="EMBL" id="CBW77198.1"/>
    </source>
</evidence>
<feature type="transmembrane region" description="Helical" evidence="1">
    <location>
        <begin position="6"/>
        <end position="23"/>
    </location>
</feature>
<dbReference type="InterPro" id="IPR037185">
    <property type="entry name" value="EmrE-like"/>
</dbReference>
<dbReference type="eggNOG" id="COG0697">
    <property type="taxonomic scope" value="Bacteria"/>
</dbReference>
<sequence>MGQWIVVTAVIFAVLTITARTLYQKMSLSSAHLSSAAALQNAGAALIAAGLALVLGEHRFVAAPQLWASLAWGIAMLSGVATTLLVWKARRGDASRATTLLFLMPPLAALESYLAFGRNVAAGAIDRICHRVGGRAACSHTSVRPLNRSPIVHAKVFLYV</sequence>
<evidence type="ECO:0000313" key="3">
    <source>
        <dbReference type="Proteomes" id="UP000007437"/>
    </source>
</evidence>
<proteinExistence type="predicted"/>
<keyword evidence="1" id="KW-1133">Transmembrane helix</keyword>
<keyword evidence="1" id="KW-0812">Transmembrane</keyword>